<comment type="subcellular location">
    <subcellularLocation>
        <location evidence="1">Nucleus</location>
    </subcellularLocation>
</comment>
<evidence type="ECO:0000313" key="5">
    <source>
        <dbReference type="Proteomes" id="UP000481861"/>
    </source>
</evidence>
<dbReference type="GO" id="GO:0000445">
    <property type="term" value="C:THO complex part of transcription export complex"/>
    <property type="evidence" value="ECO:0007669"/>
    <property type="project" value="InterPro"/>
</dbReference>
<protein>
    <submittedName>
        <fullName evidence="4">Tho complex subunit 7-domain-containing protein</fullName>
    </submittedName>
</protein>
<feature type="compositionally biased region" description="Basic and acidic residues" evidence="3">
    <location>
        <begin position="278"/>
        <end position="287"/>
    </location>
</feature>
<name>A0A7C8IR51_9PLEO</name>
<dbReference type="Pfam" id="PF05615">
    <property type="entry name" value="THOC7"/>
    <property type="match status" value="1"/>
</dbReference>
<dbReference type="OrthoDB" id="205166at2759"/>
<accession>A0A7C8IR51</accession>
<keyword evidence="2" id="KW-0539">Nucleus</keyword>
<comment type="caution">
    <text evidence="4">The sequence shown here is derived from an EMBL/GenBank/DDBJ whole genome shotgun (WGS) entry which is preliminary data.</text>
</comment>
<evidence type="ECO:0000256" key="2">
    <source>
        <dbReference type="ARBA" id="ARBA00023242"/>
    </source>
</evidence>
<evidence type="ECO:0000313" key="4">
    <source>
        <dbReference type="EMBL" id="KAF2878067.1"/>
    </source>
</evidence>
<feature type="compositionally biased region" description="Basic and acidic residues" evidence="3">
    <location>
        <begin position="307"/>
        <end position="320"/>
    </location>
</feature>
<organism evidence="4 5">
    <name type="scientific">Massariosphaeria phaeospora</name>
    <dbReference type="NCBI Taxonomy" id="100035"/>
    <lineage>
        <taxon>Eukaryota</taxon>
        <taxon>Fungi</taxon>
        <taxon>Dikarya</taxon>
        <taxon>Ascomycota</taxon>
        <taxon>Pezizomycotina</taxon>
        <taxon>Dothideomycetes</taxon>
        <taxon>Pleosporomycetidae</taxon>
        <taxon>Pleosporales</taxon>
        <taxon>Pleosporales incertae sedis</taxon>
        <taxon>Massariosphaeria</taxon>
    </lineage>
</organism>
<keyword evidence="5" id="KW-1185">Reference proteome</keyword>
<feature type="region of interest" description="Disordered" evidence="3">
    <location>
        <begin position="220"/>
        <end position="332"/>
    </location>
</feature>
<evidence type="ECO:0000256" key="3">
    <source>
        <dbReference type="SAM" id="MobiDB-lite"/>
    </source>
</evidence>
<dbReference type="InterPro" id="IPR008501">
    <property type="entry name" value="THOC7/Mft1"/>
</dbReference>
<sequence>MAASDWALQPQTEEDALHNVARLLNIESRPYLKISGRLLKPDTFKNARPLQLPSPPLDASAADEQAAAHAAAKEQQTQKIQAWRDDLMNEFAVFDFAVNRFESTANSNQEERERYAEEKNSISDKQQSVKDNIEKLRVRLEESKERLAVRKTYDELAEKITNSKMLRPRDEQALAHAKLDEEITELENEVKASKDTWNERRIQFGRIEQEARGMLRMIKDEKEEAERKEGMMKDDADEPEGSIARGDISHAGTPRPDGNATPMHVSQTAEASDSLKVPQDRLSRLSRDPSIAPSPARSEILEDAEMADSKDNSGDARADDSSEMEEGEEEDD</sequence>
<gene>
    <name evidence="4" type="ORF">BDV95DRAFT_633628</name>
</gene>
<dbReference type="Proteomes" id="UP000481861">
    <property type="component" value="Unassembled WGS sequence"/>
</dbReference>
<feature type="compositionally biased region" description="Acidic residues" evidence="3">
    <location>
        <begin position="321"/>
        <end position="332"/>
    </location>
</feature>
<evidence type="ECO:0000256" key="1">
    <source>
        <dbReference type="ARBA" id="ARBA00004123"/>
    </source>
</evidence>
<reference evidence="4 5" key="1">
    <citation type="submission" date="2020-01" db="EMBL/GenBank/DDBJ databases">
        <authorList>
            <consortium name="DOE Joint Genome Institute"/>
            <person name="Haridas S."/>
            <person name="Albert R."/>
            <person name="Binder M."/>
            <person name="Bloem J."/>
            <person name="Labutti K."/>
            <person name="Salamov A."/>
            <person name="Andreopoulos B."/>
            <person name="Baker S.E."/>
            <person name="Barry K."/>
            <person name="Bills G."/>
            <person name="Bluhm B.H."/>
            <person name="Cannon C."/>
            <person name="Castanera R."/>
            <person name="Culley D.E."/>
            <person name="Daum C."/>
            <person name="Ezra D."/>
            <person name="Gonzalez J.B."/>
            <person name="Henrissat B."/>
            <person name="Kuo A."/>
            <person name="Liang C."/>
            <person name="Lipzen A."/>
            <person name="Lutzoni F."/>
            <person name="Magnuson J."/>
            <person name="Mondo S."/>
            <person name="Nolan M."/>
            <person name="Ohm R."/>
            <person name="Pangilinan J."/>
            <person name="Park H.-J.H."/>
            <person name="Ramirez L."/>
            <person name="Alfaro M."/>
            <person name="Sun H."/>
            <person name="Tritt A."/>
            <person name="Yoshinaga Y."/>
            <person name="Zwiers L.-H.L."/>
            <person name="Turgeon B.G."/>
            <person name="Goodwin S.B."/>
            <person name="Spatafora J.W."/>
            <person name="Crous P.W."/>
            <person name="Grigoriev I.V."/>
        </authorList>
    </citation>
    <scope>NUCLEOTIDE SEQUENCE [LARGE SCALE GENOMIC DNA]</scope>
    <source>
        <strain evidence="4 5">CBS 611.86</strain>
    </source>
</reference>
<dbReference type="AlphaFoldDB" id="A0A7C8IR51"/>
<proteinExistence type="predicted"/>
<dbReference type="EMBL" id="JAADJZ010000001">
    <property type="protein sequence ID" value="KAF2878067.1"/>
    <property type="molecule type" value="Genomic_DNA"/>
</dbReference>
<dbReference type="GO" id="GO:0006397">
    <property type="term" value="P:mRNA processing"/>
    <property type="evidence" value="ECO:0007669"/>
    <property type="project" value="InterPro"/>
</dbReference>
<feature type="compositionally biased region" description="Basic and acidic residues" evidence="3">
    <location>
        <begin position="220"/>
        <end position="234"/>
    </location>
</feature>